<dbReference type="GO" id="GO:0005886">
    <property type="term" value="C:plasma membrane"/>
    <property type="evidence" value="ECO:0007669"/>
    <property type="project" value="UniProtKB-SubCell"/>
</dbReference>
<evidence type="ECO:0000256" key="3">
    <source>
        <dbReference type="ARBA" id="ARBA00022679"/>
    </source>
</evidence>
<keyword evidence="6 8" id="KW-0472">Membrane</keyword>
<evidence type="ECO:0000256" key="4">
    <source>
        <dbReference type="ARBA" id="ARBA00022692"/>
    </source>
</evidence>
<protein>
    <submittedName>
        <fullName evidence="9">Undecaprenyl-phosphate alpha-N-acetylglucosaminyl 1-phosphate transferase</fullName>
    </submittedName>
</protein>
<feature type="transmembrane region" description="Helical" evidence="8">
    <location>
        <begin position="139"/>
        <end position="158"/>
    </location>
</feature>
<feature type="transmembrane region" description="Helical" evidence="8">
    <location>
        <begin position="165"/>
        <end position="183"/>
    </location>
</feature>
<evidence type="ECO:0000256" key="8">
    <source>
        <dbReference type="SAM" id="Phobius"/>
    </source>
</evidence>
<gene>
    <name evidence="9" type="ORF">C1I91_21855</name>
</gene>
<comment type="cofactor">
    <cofactor evidence="7">
        <name>Mg(2+)</name>
        <dbReference type="ChEBI" id="CHEBI:18420"/>
    </cofactor>
</comment>
<dbReference type="AlphaFoldDB" id="A0A410DY59"/>
<name>A0A410DY59_9CLOT</name>
<feature type="transmembrane region" description="Helical" evidence="8">
    <location>
        <begin position="242"/>
        <end position="263"/>
    </location>
</feature>
<evidence type="ECO:0000313" key="10">
    <source>
        <dbReference type="Proteomes" id="UP000286268"/>
    </source>
</evidence>
<dbReference type="CDD" id="cd06853">
    <property type="entry name" value="GT_WecA_like"/>
    <property type="match status" value="1"/>
</dbReference>
<proteinExistence type="predicted"/>
<dbReference type="GO" id="GO:0046872">
    <property type="term" value="F:metal ion binding"/>
    <property type="evidence" value="ECO:0007669"/>
    <property type="project" value="UniProtKB-KW"/>
</dbReference>
<feature type="transmembrane region" description="Helical" evidence="8">
    <location>
        <begin position="218"/>
        <end position="236"/>
    </location>
</feature>
<evidence type="ECO:0000313" key="9">
    <source>
        <dbReference type="EMBL" id="QAA34054.1"/>
    </source>
</evidence>
<evidence type="ECO:0000256" key="5">
    <source>
        <dbReference type="ARBA" id="ARBA00022989"/>
    </source>
</evidence>
<evidence type="ECO:0000256" key="6">
    <source>
        <dbReference type="ARBA" id="ARBA00023136"/>
    </source>
</evidence>
<dbReference type="GO" id="GO:0071555">
    <property type="term" value="P:cell wall organization"/>
    <property type="evidence" value="ECO:0007669"/>
    <property type="project" value="TreeGrafter"/>
</dbReference>
<keyword evidence="10" id="KW-1185">Reference proteome</keyword>
<feature type="transmembrane region" description="Helical" evidence="8">
    <location>
        <begin position="294"/>
        <end position="315"/>
    </location>
</feature>
<evidence type="ECO:0000256" key="1">
    <source>
        <dbReference type="ARBA" id="ARBA00004651"/>
    </source>
</evidence>
<organism evidence="9 10">
    <name type="scientific">Clostridium manihotivorum</name>
    <dbReference type="NCBI Taxonomy" id="2320868"/>
    <lineage>
        <taxon>Bacteria</taxon>
        <taxon>Bacillati</taxon>
        <taxon>Bacillota</taxon>
        <taxon>Clostridia</taxon>
        <taxon>Eubacteriales</taxon>
        <taxon>Clostridiaceae</taxon>
        <taxon>Clostridium</taxon>
    </lineage>
</organism>
<dbReference type="GO" id="GO:0044038">
    <property type="term" value="P:cell wall macromolecule biosynthetic process"/>
    <property type="evidence" value="ECO:0007669"/>
    <property type="project" value="TreeGrafter"/>
</dbReference>
<dbReference type="PANTHER" id="PTHR22926">
    <property type="entry name" value="PHOSPHO-N-ACETYLMURAMOYL-PENTAPEPTIDE-TRANSFERASE"/>
    <property type="match status" value="1"/>
</dbReference>
<evidence type="ECO:0000256" key="2">
    <source>
        <dbReference type="ARBA" id="ARBA00022475"/>
    </source>
</evidence>
<dbReference type="PANTHER" id="PTHR22926:SF3">
    <property type="entry name" value="UNDECAPRENYL-PHOSPHATE ALPHA-N-ACETYLGLUCOSAMINYL 1-PHOSPHATE TRANSFERASE"/>
    <property type="match status" value="1"/>
</dbReference>
<feature type="binding site" evidence="7">
    <location>
        <position position="157"/>
    </location>
    <ligand>
        <name>Mg(2+)</name>
        <dbReference type="ChEBI" id="CHEBI:18420"/>
    </ligand>
</feature>
<dbReference type="KEGG" id="cmah:C1I91_21855"/>
<reference evidence="9 10" key="1">
    <citation type="submission" date="2018-01" db="EMBL/GenBank/DDBJ databases">
        <title>Genome Sequencing and Assembly of Anaerobacter polyendosporus strain CT4.</title>
        <authorList>
            <person name="Tachaapaikoon C."/>
            <person name="Sutheeworapong S."/>
            <person name="Jenjaroenpun P."/>
            <person name="Wongsurawat T."/>
            <person name="Nookeaw I."/>
            <person name="Cheawchanlertfa P."/>
            <person name="Kosugi A."/>
            <person name="Cheevadhanarak S."/>
            <person name="Ratanakhanokchai K."/>
        </authorList>
    </citation>
    <scope>NUCLEOTIDE SEQUENCE [LARGE SCALE GENOMIC DNA]</scope>
    <source>
        <strain evidence="9 10">CT4</strain>
    </source>
</reference>
<keyword evidence="3 9" id="KW-0808">Transferase</keyword>
<accession>A0A410DY59</accession>
<dbReference type="OrthoDB" id="9805475at2"/>
<keyword evidence="4 8" id="KW-0812">Transmembrane</keyword>
<keyword evidence="7" id="KW-0479">Metal-binding</keyword>
<sequence length="317" mass="35158">MFNYIIGVIVSSLIVVLIIPSLMKIAEKIEFTDKPTKRKIHDRPIPIIGGVAMFIGFFIGYFLLVKNDRIGSLYLFISSIMILSIGLLDDYYKTRGKEFMILPRVIIQVLAATLVYKSGIVFNGITNPFNGSYVELPTILRYLLTITWIFGVTTVINWSDGMDGVAGGISAISATTLFVVALAKGQTDSALMAIILVGSILGFLKYNRHPARIFMGDSGANFIGFTLAIIALDGAFKQATVMSIFIPFLALGVPIFDNLFVIFKRFIEGKPVYQADRSQIHYRLEQKGMNTRQVVSYICLISTCLSLISILILLLRL</sequence>
<comment type="subcellular location">
    <subcellularLocation>
        <location evidence="1">Cell membrane</location>
        <topology evidence="1">Multi-pass membrane protein</topology>
    </subcellularLocation>
</comment>
<dbReference type="Pfam" id="PF00953">
    <property type="entry name" value="Glycos_transf_4"/>
    <property type="match status" value="1"/>
</dbReference>
<feature type="transmembrane region" description="Helical" evidence="8">
    <location>
        <begin position="6"/>
        <end position="23"/>
    </location>
</feature>
<dbReference type="EMBL" id="CP025746">
    <property type="protein sequence ID" value="QAA34054.1"/>
    <property type="molecule type" value="Genomic_DNA"/>
</dbReference>
<dbReference type="GO" id="GO:0016780">
    <property type="term" value="F:phosphotransferase activity, for other substituted phosphate groups"/>
    <property type="evidence" value="ECO:0007669"/>
    <property type="project" value="InterPro"/>
</dbReference>
<dbReference type="RefSeq" id="WP_128214776.1">
    <property type="nucleotide sequence ID" value="NZ_CP025746.1"/>
</dbReference>
<dbReference type="GO" id="GO:0009103">
    <property type="term" value="P:lipopolysaccharide biosynthetic process"/>
    <property type="evidence" value="ECO:0007669"/>
    <property type="project" value="TreeGrafter"/>
</dbReference>
<feature type="transmembrane region" description="Helical" evidence="8">
    <location>
        <begin position="101"/>
        <end position="119"/>
    </location>
</feature>
<feature type="binding site" evidence="7">
    <location>
        <position position="217"/>
    </location>
    <ligand>
        <name>Mg(2+)</name>
        <dbReference type="ChEBI" id="CHEBI:18420"/>
    </ligand>
</feature>
<keyword evidence="2" id="KW-1003">Cell membrane</keyword>
<keyword evidence="7" id="KW-0460">Magnesium</keyword>
<evidence type="ECO:0000256" key="7">
    <source>
        <dbReference type="PIRSR" id="PIRSR600715-1"/>
    </source>
</evidence>
<dbReference type="InterPro" id="IPR000715">
    <property type="entry name" value="Glycosyl_transferase_4"/>
</dbReference>
<feature type="transmembrane region" description="Helical" evidence="8">
    <location>
        <begin position="189"/>
        <end position="206"/>
    </location>
</feature>
<dbReference type="Proteomes" id="UP000286268">
    <property type="component" value="Chromosome"/>
</dbReference>
<feature type="transmembrane region" description="Helical" evidence="8">
    <location>
        <begin position="70"/>
        <end position="89"/>
    </location>
</feature>
<keyword evidence="5 8" id="KW-1133">Transmembrane helix</keyword>
<feature type="transmembrane region" description="Helical" evidence="8">
    <location>
        <begin position="44"/>
        <end position="64"/>
    </location>
</feature>